<organism evidence="5 6">
    <name type="scientific">Auraticoccus monumenti</name>
    <dbReference type="NCBI Taxonomy" id="675864"/>
    <lineage>
        <taxon>Bacteria</taxon>
        <taxon>Bacillati</taxon>
        <taxon>Actinomycetota</taxon>
        <taxon>Actinomycetes</taxon>
        <taxon>Propionibacteriales</taxon>
        <taxon>Propionibacteriaceae</taxon>
        <taxon>Auraticoccus</taxon>
    </lineage>
</organism>
<evidence type="ECO:0000313" key="6">
    <source>
        <dbReference type="Proteomes" id="UP000198546"/>
    </source>
</evidence>
<dbReference type="Gene3D" id="3.40.50.720">
    <property type="entry name" value="NAD(P)-binding Rossmann-like Domain"/>
    <property type="match status" value="1"/>
</dbReference>
<dbReference type="PANTHER" id="PTHR43103">
    <property type="entry name" value="NUCLEOSIDE-DIPHOSPHATE-SUGAR EPIMERASE"/>
    <property type="match status" value="1"/>
</dbReference>
<protein>
    <submittedName>
        <fullName evidence="5">Nucleoside-diphosphate-sugar epimerase</fullName>
    </submittedName>
</protein>
<evidence type="ECO:0000256" key="1">
    <source>
        <dbReference type="ARBA" id="ARBA00007637"/>
    </source>
</evidence>
<dbReference type="OrthoDB" id="8770295at2"/>
<dbReference type="InterPro" id="IPR001509">
    <property type="entry name" value="Epimerase_deHydtase"/>
</dbReference>
<evidence type="ECO:0000259" key="4">
    <source>
        <dbReference type="Pfam" id="PF01370"/>
    </source>
</evidence>
<proteinExistence type="inferred from homology"/>
<evidence type="ECO:0000256" key="2">
    <source>
        <dbReference type="ARBA" id="ARBA00023002"/>
    </source>
</evidence>
<dbReference type="STRING" id="675864.SAMN04489747_1918"/>
<comment type="similarity">
    <text evidence="1">Belongs to the NAD(P)-dependent epimerase/dehydratase family.</text>
</comment>
<keyword evidence="2" id="KW-0560">Oxidoreductase</keyword>
<dbReference type="SUPFAM" id="SSF51735">
    <property type="entry name" value="NAD(P)-binding Rossmann-fold domains"/>
    <property type="match status" value="1"/>
</dbReference>
<name>A0A1G6Y6Z3_9ACTN</name>
<gene>
    <name evidence="5" type="ORF">SAMN04489747_1918</name>
</gene>
<dbReference type="RefSeq" id="WP_090592730.1">
    <property type="nucleotide sequence ID" value="NZ_LT629688.1"/>
</dbReference>
<evidence type="ECO:0000256" key="3">
    <source>
        <dbReference type="ARBA" id="ARBA00023027"/>
    </source>
</evidence>
<dbReference type="InterPro" id="IPR036291">
    <property type="entry name" value="NAD(P)-bd_dom_sf"/>
</dbReference>
<evidence type="ECO:0000313" key="5">
    <source>
        <dbReference type="EMBL" id="SDD86140.1"/>
    </source>
</evidence>
<dbReference type="GO" id="GO:0016491">
    <property type="term" value="F:oxidoreductase activity"/>
    <property type="evidence" value="ECO:0007669"/>
    <property type="project" value="UniProtKB-KW"/>
</dbReference>
<dbReference type="Proteomes" id="UP000198546">
    <property type="component" value="Chromosome i"/>
</dbReference>
<keyword evidence="3" id="KW-0520">NAD</keyword>
<reference evidence="5 6" key="1">
    <citation type="submission" date="2016-10" db="EMBL/GenBank/DDBJ databases">
        <authorList>
            <person name="de Groot N.N."/>
        </authorList>
    </citation>
    <scope>NUCLEOTIDE SEQUENCE [LARGE SCALE GENOMIC DNA]</scope>
    <source>
        <strain evidence="5 6">MON 2.2</strain>
    </source>
</reference>
<dbReference type="AlphaFoldDB" id="A0A1G6Y6Z3"/>
<dbReference type="EMBL" id="LT629688">
    <property type="protein sequence ID" value="SDD86140.1"/>
    <property type="molecule type" value="Genomic_DNA"/>
</dbReference>
<feature type="domain" description="NAD-dependent epimerase/dehydratase" evidence="4">
    <location>
        <begin position="18"/>
        <end position="235"/>
    </location>
</feature>
<dbReference type="Pfam" id="PF01370">
    <property type="entry name" value="Epimerase"/>
    <property type="match status" value="1"/>
</dbReference>
<dbReference type="PANTHER" id="PTHR43103:SF5">
    <property type="entry name" value="4-EPIMERASE, PUTATIVE (AFU_ORTHOLOGUE AFUA_7G00360)-RELATED"/>
    <property type="match status" value="1"/>
</dbReference>
<sequence length="308" mass="33002">MAVASPSPDAGPRTGRRVLVTGADGLIGRATTAHLTQQGWRVSALSRTWDAPVEAERVITGDAADQQLVAGAVADVDAVVHLAAIPHPGLGTPREVFTNNTAATFTVLAEAGEAGVGRAVIASSINAFGLPMNSHDVRPAYFPLDEDSPVQHDDAYSLSKWVDEQTARMAHSRWGTDVLAIRFPLVRDSEALREYAGRAHEDAELARLGREGWAYLDIRDAVTVIEAGLERPLTGAHVVLATAADVLLDTPTAELLRRWAPDVPCRKEFGGREGLVALDRARELLGWSPRHSVHAAADARHDAMEMTA</sequence>
<accession>A0A1G6Y6Z3</accession>
<keyword evidence="6" id="KW-1185">Reference proteome</keyword>